<keyword evidence="3" id="KW-0325">Glycoprotein</keyword>
<sequence length="339" mass="38119">MCELRDWKICVLFIGKVFPPSDGTSLVFARGSTERIVWSYDDEIEALSRRIWTFERFAFVDADGGVNILTSLFEVAIEKPATLVLRNINETYGGTYKFSLQPSNGGGESEVVVSIAGNAKRDDSGTYRCEAKSHEVAKNDTEIEFIVNYPPENVKLLLTRSGKSATIRCTAEALPSASFKIFLNQTKIVAQTEQILIIPEVKKNHVGYYTCFARNFLGNESSDREYLSPEDKASSNNTSRVTEWYIVVLLLVSGIIIGILLSYIVSCSRRKFRSRKPHSNPEPSTTEADTTDYQELDLSQTNTEDNYQSLRVNAAINEEESTYNELNTTKDVENNYTNL</sequence>
<dbReference type="InterPro" id="IPR036179">
    <property type="entry name" value="Ig-like_dom_sf"/>
</dbReference>
<evidence type="ECO:0000256" key="2">
    <source>
        <dbReference type="ARBA" id="ARBA00023157"/>
    </source>
</evidence>
<dbReference type="SMART" id="SM00408">
    <property type="entry name" value="IGc2"/>
    <property type="match status" value="1"/>
</dbReference>
<keyword evidence="6" id="KW-1185">Reference proteome</keyword>
<dbReference type="EMBL" id="CACRXK020012336">
    <property type="protein sequence ID" value="CAB4023137.1"/>
    <property type="molecule type" value="Genomic_DNA"/>
</dbReference>
<dbReference type="InterPro" id="IPR007110">
    <property type="entry name" value="Ig-like_dom"/>
</dbReference>
<evidence type="ECO:0000256" key="3">
    <source>
        <dbReference type="ARBA" id="ARBA00023180"/>
    </source>
</evidence>
<accession>A0A6S7IYQ2</accession>
<dbReference type="PANTHER" id="PTHR44337">
    <property type="entry name" value="CARCINOEMBRYONIC ANTIGEN-RELATED CELL ADHESION MOLECULE 8"/>
    <property type="match status" value="1"/>
</dbReference>
<keyword evidence="4" id="KW-0393">Immunoglobulin domain</keyword>
<dbReference type="Gene3D" id="2.60.40.10">
    <property type="entry name" value="Immunoglobulins"/>
    <property type="match status" value="1"/>
</dbReference>
<evidence type="ECO:0000313" key="6">
    <source>
        <dbReference type="Proteomes" id="UP001152795"/>
    </source>
</evidence>
<evidence type="ECO:0000313" key="5">
    <source>
        <dbReference type="EMBL" id="CAB4023137.1"/>
    </source>
</evidence>
<keyword evidence="2" id="KW-1015">Disulfide bond</keyword>
<dbReference type="InterPro" id="IPR052598">
    <property type="entry name" value="IgSF_CEA-related"/>
</dbReference>
<evidence type="ECO:0000256" key="4">
    <source>
        <dbReference type="ARBA" id="ARBA00023319"/>
    </source>
</evidence>
<dbReference type="Pfam" id="PF13927">
    <property type="entry name" value="Ig_3"/>
    <property type="match status" value="1"/>
</dbReference>
<dbReference type="InterPro" id="IPR003598">
    <property type="entry name" value="Ig_sub2"/>
</dbReference>
<name>A0A6S7IYQ2_PARCT</name>
<keyword evidence="1" id="KW-0732">Signal</keyword>
<dbReference type="PANTHER" id="PTHR44337:SF8">
    <property type="entry name" value="IMMUNOGLOBULIN SUBTYPE DOMAIN-CONTAINING PROTEIN"/>
    <property type="match status" value="1"/>
</dbReference>
<organism evidence="5 6">
    <name type="scientific">Paramuricea clavata</name>
    <name type="common">Red gorgonian</name>
    <name type="synonym">Violescent sea-whip</name>
    <dbReference type="NCBI Taxonomy" id="317549"/>
    <lineage>
        <taxon>Eukaryota</taxon>
        <taxon>Metazoa</taxon>
        <taxon>Cnidaria</taxon>
        <taxon>Anthozoa</taxon>
        <taxon>Octocorallia</taxon>
        <taxon>Malacalcyonacea</taxon>
        <taxon>Plexauridae</taxon>
        <taxon>Paramuricea</taxon>
    </lineage>
</organism>
<gene>
    <name evidence="5" type="ORF">PACLA_8A083227</name>
</gene>
<dbReference type="SUPFAM" id="SSF48726">
    <property type="entry name" value="Immunoglobulin"/>
    <property type="match status" value="1"/>
</dbReference>
<evidence type="ECO:0000256" key="1">
    <source>
        <dbReference type="ARBA" id="ARBA00022729"/>
    </source>
</evidence>
<proteinExistence type="predicted"/>
<dbReference type="InterPro" id="IPR013783">
    <property type="entry name" value="Ig-like_fold"/>
</dbReference>
<dbReference type="OrthoDB" id="5989357at2759"/>
<reference evidence="5" key="1">
    <citation type="submission" date="2020-04" db="EMBL/GenBank/DDBJ databases">
        <authorList>
            <person name="Alioto T."/>
            <person name="Alioto T."/>
            <person name="Gomez Garrido J."/>
        </authorList>
    </citation>
    <scope>NUCLEOTIDE SEQUENCE</scope>
    <source>
        <strain evidence="5">A484AB</strain>
    </source>
</reference>
<dbReference type="AlphaFoldDB" id="A0A6S7IYQ2"/>
<dbReference type="PROSITE" id="PS50835">
    <property type="entry name" value="IG_LIKE"/>
    <property type="match status" value="1"/>
</dbReference>
<protein>
    <submittedName>
        <fullName evidence="5">Limbic system-associated membrane -like, partial</fullName>
    </submittedName>
</protein>
<comment type="caution">
    <text evidence="5">The sequence shown here is derived from an EMBL/GenBank/DDBJ whole genome shotgun (WGS) entry which is preliminary data.</text>
</comment>
<dbReference type="Proteomes" id="UP001152795">
    <property type="component" value="Unassembled WGS sequence"/>
</dbReference>